<accession>A0A433Y575</accession>
<evidence type="ECO:0000259" key="3">
    <source>
        <dbReference type="Pfam" id="PF09335"/>
    </source>
</evidence>
<protein>
    <submittedName>
        <fullName evidence="4">DedA family protein</fullName>
    </submittedName>
</protein>
<feature type="transmembrane region" description="Helical" evidence="2">
    <location>
        <begin position="12"/>
        <end position="29"/>
    </location>
</feature>
<dbReference type="EMBL" id="RZNY01000019">
    <property type="protein sequence ID" value="RUT43406.1"/>
    <property type="molecule type" value="Genomic_DNA"/>
</dbReference>
<proteinExistence type="inferred from homology"/>
<evidence type="ECO:0000256" key="1">
    <source>
        <dbReference type="ARBA" id="ARBA00010792"/>
    </source>
</evidence>
<reference evidence="4 5" key="1">
    <citation type="submission" date="2018-12" db="EMBL/GenBank/DDBJ databases">
        <authorList>
            <person name="Sun L."/>
            <person name="Chen Z."/>
        </authorList>
    </citation>
    <scope>NUCLEOTIDE SEQUENCE [LARGE SCALE GENOMIC DNA]</scope>
    <source>
        <strain evidence="4 5">DSM 15890</strain>
    </source>
</reference>
<comment type="caution">
    <text evidence="4">The sequence shown here is derived from an EMBL/GenBank/DDBJ whole genome shotgun (WGS) entry which is preliminary data.</text>
</comment>
<dbReference type="AlphaFoldDB" id="A0A433Y575"/>
<dbReference type="OrthoDB" id="9782291at2"/>
<dbReference type="InterPro" id="IPR051311">
    <property type="entry name" value="DedA_domain"/>
</dbReference>
<evidence type="ECO:0000256" key="2">
    <source>
        <dbReference type="SAM" id="Phobius"/>
    </source>
</evidence>
<evidence type="ECO:0000313" key="5">
    <source>
        <dbReference type="Proteomes" id="UP000279446"/>
    </source>
</evidence>
<feature type="transmembrane region" description="Helical" evidence="2">
    <location>
        <begin position="49"/>
        <end position="71"/>
    </location>
</feature>
<feature type="transmembrane region" description="Helical" evidence="2">
    <location>
        <begin position="98"/>
        <end position="115"/>
    </location>
</feature>
<feature type="transmembrane region" description="Helical" evidence="2">
    <location>
        <begin position="174"/>
        <end position="194"/>
    </location>
</feature>
<dbReference type="GO" id="GO:0005886">
    <property type="term" value="C:plasma membrane"/>
    <property type="evidence" value="ECO:0007669"/>
    <property type="project" value="TreeGrafter"/>
</dbReference>
<dbReference type="RefSeq" id="WP_127193836.1">
    <property type="nucleotide sequence ID" value="NZ_RZNY01000019.1"/>
</dbReference>
<keyword evidence="5" id="KW-1185">Reference proteome</keyword>
<dbReference type="PANTHER" id="PTHR42709">
    <property type="entry name" value="ALKALINE PHOSPHATASE LIKE PROTEIN"/>
    <property type="match status" value="1"/>
</dbReference>
<keyword evidence="2" id="KW-0812">Transmembrane</keyword>
<gene>
    <name evidence="4" type="ORF">EJP82_20000</name>
</gene>
<name>A0A433Y575_9BACL</name>
<dbReference type="InterPro" id="IPR032816">
    <property type="entry name" value="VTT_dom"/>
</dbReference>
<evidence type="ECO:0000313" key="4">
    <source>
        <dbReference type="EMBL" id="RUT43406.1"/>
    </source>
</evidence>
<sequence length="209" mass="23938">MSEVMSYLTQYGYLAMFGLLSLGFLGIPVPDETLVMMFGGLTTQGHFGFWITFLVSVLGSLAGMMLSYGLGRFVGKPILYKYGKWIWITPKRLNKTEVWFERFGTWSILIGYFIPGIRQVTSYLSGVYRLKLRVYILYASIGSVVWCGTFMLIGRAIGHRWHRIMPYVHGHRRFLITLVFILVVLIISAVMIMISRKQRQRVTGEEPAS</sequence>
<dbReference type="PANTHER" id="PTHR42709:SF9">
    <property type="entry name" value="ALKALINE PHOSPHATASE LIKE PROTEIN"/>
    <property type="match status" value="1"/>
</dbReference>
<organism evidence="4 5">
    <name type="scientific">Paenibacillus anaericanus</name>
    <dbReference type="NCBI Taxonomy" id="170367"/>
    <lineage>
        <taxon>Bacteria</taxon>
        <taxon>Bacillati</taxon>
        <taxon>Bacillota</taxon>
        <taxon>Bacilli</taxon>
        <taxon>Bacillales</taxon>
        <taxon>Paenibacillaceae</taxon>
        <taxon>Paenibacillus</taxon>
    </lineage>
</organism>
<feature type="domain" description="VTT" evidence="3">
    <location>
        <begin position="29"/>
        <end position="155"/>
    </location>
</feature>
<keyword evidence="2" id="KW-1133">Transmembrane helix</keyword>
<dbReference type="Proteomes" id="UP000279446">
    <property type="component" value="Unassembled WGS sequence"/>
</dbReference>
<feature type="transmembrane region" description="Helical" evidence="2">
    <location>
        <begin position="135"/>
        <end position="153"/>
    </location>
</feature>
<keyword evidence="2" id="KW-0472">Membrane</keyword>
<comment type="similarity">
    <text evidence="1">Belongs to the DedA family.</text>
</comment>
<dbReference type="Pfam" id="PF09335">
    <property type="entry name" value="VTT_dom"/>
    <property type="match status" value="1"/>
</dbReference>